<dbReference type="EMBL" id="JACEEZ010001171">
    <property type="protein sequence ID" value="KAG0729444.1"/>
    <property type="molecule type" value="Genomic_DNA"/>
</dbReference>
<dbReference type="InterPro" id="IPR050173">
    <property type="entry name" value="ABC_transporter_C-like"/>
</dbReference>
<evidence type="ECO:0000256" key="3">
    <source>
        <dbReference type="ARBA" id="ARBA00022692"/>
    </source>
</evidence>
<dbReference type="InterPro" id="IPR011527">
    <property type="entry name" value="ABC1_TM_dom"/>
</dbReference>
<evidence type="ECO:0000313" key="13">
    <source>
        <dbReference type="Proteomes" id="UP000770661"/>
    </source>
</evidence>
<accession>A0A8J4YRU9</accession>
<dbReference type="SUPFAM" id="SSF90123">
    <property type="entry name" value="ABC transporter transmembrane region"/>
    <property type="match status" value="2"/>
</dbReference>
<keyword evidence="7 9" id="KW-0472">Membrane</keyword>
<dbReference type="PANTHER" id="PTHR24223">
    <property type="entry name" value="ATP-BINDING CASSETTE SUB-FAMILY C"/>
    <property type="match status" value="1"/>
</dbReference>
<protein>
    <submittedName>
        <fullName evidence="12">Multidrug resistance-associated protein 7</fullName>
    </submittedName>
</protein>
<feature type="compositionally biased region" description="Pro residues" evidence="8">
    <location>
        <begin position="575"/>
        <end position="587"/>
    </location>
</feature>
<dbReference type="InterPro" id="IPR003593">
    <property type="entry name" value="AAA+_ATPase"/>
</dbReference>
<dbReference type="GO" id="GO:0005524">
    <property type="term" value="F:ATP binding"/>
    <property type="evidence" value="ECO:0007669"/>
    <property type="project" value="UniProtKB-KW"/>
</dbReference>
<evidence type="ECO:0000256" key="7">
    <source>
        <dbReference type="ARBA" id="ARBA00023136"/>
    </source>
</evidence>
<keyword evidence="4" id="KW-0547">Nucleotide-binding</keyword>
<dbReference type="Pfam" id="PF00664">
    <property type="entry name" value="ABC_membrane"/>
    <property type="match status" value="1"/>
</dbReference>
<proteinExistence type="predicted"/>
<dbReference type="InterPro" id="IPR012337">
    <property type="entry name" value="RNaseH-like_sf"/>
</dbReference>
<evidence type="ECO:0000313" key="12">
    <source>
        <dbReference type="EMBL" id="KAG0729444.1"/>
    </source>
</evidence>
<dbReference type="Gene3D" id="1.20.1560.10">
    <property type="entry name" value="ABC transporter type 1, transmembrane domain"/>
    <property type="match status" value="2"/>
</dbReference>
<name>A0A8J4YRU9_CHIOP</name>
<dbReference type="GO" id="GO:0016887">
    <property type="term" value="F:ATP hydrolysis activity"/>
    <property type="evidence" value="ECO:0007669"/>
    <property type="project" value="InterPro"/>
</dbReference>
<keyword evidence="2" id="KW-0813">Transport</keyword>
<feature type="region of interest" description="Disordered" evidence="8">
    <location>
        <begin position="575"/>
        <end position="600"/>
    </location>
</feature>
<dbReference type="Gene3D" id="3.40.50.300">
    <property type="entry name" value="P-loop containing nucleotide triphosphate hydrolases"/>
    <property type="match status" value="2"/>
</dbReference>
<feature type="transmembrane region" description="Helical" evidence="9">
    <location>
        <begin position="86"/>
        <end position="111"/>
    </location>
</feature>
<dbReference type="PROSITE" id="PS50893">
    <property type="entry name" value="ABC_TRANSPORTER_2"/>
    <property type="match status" value="1"/>
</dbReference>
<dbReference type="SUPFAM" id="SSF53098">
    <property type="entry name" value="Ribonuclease H-like"/>
    <property type="match status" value="1"/>
</dbReference>
<dbReference type="InterPro" id="IPR017871">
    <property type="entry name" value="ABC_transporter-like_CS"/>
</dbReference>
<dbReference type="GO" id="GO:0140359">
    <property type="term" value="F:ABC-type transporter activity"/>
    <property type="evidence" value="ECO:0007669"/>
    <property type="project" value="InterPro"/>
</dbReference>
<dbReference type="SMART" id="SM00382">
    <property type="entry name" value="AAA"/>
    <property type="match status" value="1"/>
</dbReference>
<reference evidence="12" key="1">
    <citation type="submission" date="2020-07" db="EMBL/GenBank/DDBJ databases">
        <title>The High-quality genome of the commercially important snow crab, Chionoecetes opilio.</title>
        <authorList>
            <person name="Jeong J.-H."/>
            <person name="Ryu S."/>
        </authorList>
    </citation>
    <scope>NUCLEOTIDE SEQUENCE</scope>
    <source>
        <strain evidence="12">MADBK_172401_WGS</strain>
        <tissue evidence="12">Digestive gland</tissue>
    </source>
</reference>
<comment type="subcellular location">
    <subcellularLocation>
        <location evidence="1">Membrane</location>
    </subcellularLocation>
</comment>
<evidence type="ECO:0000256" key="5">
    <source>
        <dbReference type="ARBA" id="ARBA00022840"/>
    </source>
</evidence>
<evidence type="ECO:0000256" key="1">
    <source>
        <dbReference type="ARBA" id="ARBA00004370"/>
    </source>
</evidence>
<comment type="caution">
    <text evidence="12">The sequence shown here is derived from an EMBL/GenBank/DDBJ whole genome shotgun (WGS) entry which is preliminary data.</text>
</comment>
<feature type="domain" description="ABC transmembrane type-1" evidence="11">
    <location>
        <begin position="1"/>
        <end position="112"/>
    </location>
</feature>
<keyword evidence="3 9" id="KW-0812">Transmembrane</keyword>
<evidence type="ECO:0000256" key="8">
    <source>
        <dbReference type="SAM" id="MobiDB-lite"/>
    </source>
</evidence>
<evidence type="ECO:0000256" key="9">
    <source>
        <dbReference type="SAM" id="Phobius"/>
    </source>
</evidence>
<feature type="transmembrane region" description="Helical" evidence="9">
    <location>
        <begin position="516"/>
        <end position="538"/>
    </location>
</feature>
<feature type="domain" description="ABC transmembrane type-1" evidence="11">
    <location>
        <begin position="654"/>
        <end position="705"/>
    </location>
</feature>
<feature type="transmembrane region" description="Helical" evidence="9">
    <location>
        <begin position="53"/>
        <end position="74"/>
    </location>
</feature>
<sequence>MEYKDRRVGLMAEVVAMIRMVKLNAWEATFKRRINDERFGEVKALAGRKYLDAACVYFWATTPVLIPIAAFTTYTLTGNNLDAASVFTAVALFNLLIMPLNAFPWVINGLVEARVSLRRVQRLMQLPDIQLPEYYTTVAEMDNTDSDIQIGQVVAVVGRVGAGKTSLLSAVMGEMSRGGGAVAVAGLHNGFGVATQRPWVQNTSIKDNILFGNSLDVARYRLHLLLSRHPRSSTSLVHTIQRVLHLTNEGWEIAFQWVPSHAGIPGNEVADSAARMALTDVNTTPFPLPLSAAKRLIPRVCRSTWNNTLGDALRITSMGQYHSDFPPALDTEKCPHFHSHRVVLQSQLLALNVTTCDLPTLLAAAGVPPSRQHAVIRLTCAFLRRTGQLPRLSVVSACALDEDLANLPQRDNTLCGHNGAALSGGQRARVALARAVYQNKQIYLLDDIISSVDPPVARHIIRHCVHGLLAGRTVLLASSTLPLLSRVDWVVRMAGGRVVEQEAEGREEGEMSLGVLTTYLTAVGIPLVCLILLSLTLMQASRNLTDLWLAYWVSHVTQPNTTGLELFLQQPPAPWLSPGTAPHPPSPAAGGETAPSPAGPPLDPLASAFNTLLTLPAGLPLCLRRSDGCQETLHKKLLPQVVLYVRIGLWPKNSFHDNNPLGRILNRFSSDLYSVDDSLPFQLNILLAQLFGLAGAIIVTIYGMP</sequence>
<feature type="transmembrane region" description="Helical" evidence="9">
    <location>
        <begin position="681"/>
        <end position="704"/>
    </location>
</feature>
<dbReference type="SUPFAM" id="SSF52540">
    <property type="entry name" value="P-loop containing nucleoside triphosphate hydrolases"/>
    <property type="match status" value="1"/>
</dbReference>
<dbReference type="PROSITE" id="PS50929">
    <property type="entry name" value="ABC_TM1F"/>
    <property type="match status" value="2"/>
</dbReference>
<dbReference type="InterPro" id="IPR027417">
    <property type="entry name" value="P-loop_NTPase"/>
</dbReference>
<dbReference type="AlphaFoldDB" id="A0A8J4YRU9"/>
<dbReference type="Pfam" id="PF00005">
    <property type="entry name" value="ABC_tran"/>
    <property type="match status" value="2"/>
</dbReference>
<dbReference type="PANTHER" id="PTHR24223:SF330">
    <property type="entry name" value="ATP-BINDING CASSETTE SUB-FAMILY C MEMBER 10"/>
    <property type="match status" value="1"/>
</dbReference>
<evidence type="ECO:0000256" key="6">
    <source>
        <dbReference type="ARBA" id="ARBA00022989"/>
    </source>
</evidence>
<evidence type="ECO:0000256" key="4">
    <source>
        <dbReference type="ARBA" id="ARBA00022741"/>
    </source>
</evidence>
<dbReference type="InterPro" id="IPR003439">
    <property type="entry name" value="ABC_transporter-like_ATP-bd"/>
</dbReference>
<evidence type="ECO:0000259" key="10">
    <source>
        <dbReference type="PROSITE" id="PS50893"/>
    </source>
</evidence>
<evidence type="ECO:0000256" key="2">
    <source>
        <dbReference type="ARBA" id="ARBA00022448"/>
    </source>
</evidence>
<organism evidence="12 13">
    <name type="scientific">Chionoecetes opilio</name>
    <name type="common">Atlantic snow crab</name>
    <name type="synonym">Cancer opilio</name>
    <dbReference type="NCBI Taxonomy" id="41210"/>
    <lineage>
        <taxon>Eukaryota</taxon>
        <taxon>Metazoa</taxon>
        <taxon>Ecdysozoa</taxon>
        <taxon>Arthropoda</taxon>
        <taxon>Crustacea</taxon>
        <taxon>Multicrustacea</taxon>
        <taxon>Malacostraca</taxon>
        <taxon>Eumalacostraca</taxon>
        <taxon>Eucarida</taxon>
        <taxon>Decapoda</taxon>
        <taxon>Pleocyemata</taxon>
        <taxon>Brachyura</taxon>
        <taxon>Eubrachyura</taxon>
        <taxon>Majoidea</taxon>
        <taxon>Majidae</taxon>
        <taxon>Chionoecetes</taxon>
    </lineage>
</organism>
<dbReference type="GO" id="GO:0016020">
    <property type="term" value="C:membrane"/>
    <property type="evidence" value="ECO:0007669"/>
    <property type="project" value="UniProtKB-SubCell"/>
</dbReference>
<keyword evidence="5" id="KW-0067">ATP-binding</keyword>
<dbReference type="OrthoDB" id="437693at2759"/>
<dbReference type="InterPro" id="IPR036640">
    <property type="entry name" value="ABC1_TM_sf"/>
</dbReference>
<keyword evidence="6 9" id="KW-1133">Transmembrane helix</keyword>
<evidence type="ECO:0000259" key="11">
    <source>
        <dbReference type="PROSITE" id="PS50929"/>
    </source>
</evidence>
<dbReference type="PROSITE" id="PS00211">
    <property type="entry name" value="ABC_TRANSPORTER_1"/>
    <property type="match status" value="1"/>
</dbReference>
<keyword evidence="13" id="KW-1185">Reference proteome</keyword>
<feature type="domain" description="ABC transporter" evidence="10">
    <location>
        <begin position="124"/>
        <end position="520"/>
    </location>
</feature>
<dbReference type="Proteomes" id="UP000770661">
    <property type="component" value="Unassembled WGS sequence"/>
</dbReference>
<gene>
    <name evidence="12" type="primary">ABCC10</name>
    <name evidence="12" type="ORF">GWK47_003478</name>
</gene>